<feature type="transmembrane region" description="Helical" evidence="8">
    <location>
        <begin position="51"/>
        <end position="70"/>
    </location>
</feature>
<evidence type="ECO:0000256" key="6">
    <source>
        <dbReference type="ARBA" id="ARBA00022989"/>
    </source>
</evidence>
<evidence type="ECO:0000256" key="3">
    <source>
        <dbReference type="ARBA" id="ARBA00022475"/>
    </source>
</evidence>
<dbReference type="Proteomes" id="UP000744769">
    <property type="component" value="Unassembled WGS sequence"/>
</dbReference>
<evidence type="ECO:0000313" key="11">
    <source>
        <dbReference type="Proteomes" id="UP000744769"/>
    </source>
</evidence>
<dbReference type="EMBL" id="JAAOIV010000002">
    <property type="protein sequence ID" value="NHN54690.1"/>
    <property type="molecule type" value="Genomic_DNA"/>
</dbReference>
<organism evidence="10 11">
    <name type="scientific">Metallococcus carri</name>
    <dbReference type="NCBI Taxonomy" id="1656884"/>
    <lineage>
        <taxon>Bacteria</taxon>
        <taxon>Bacillati</taxon>
        <taxon>Actinomycetota</taxon>
        <taxon>Actinomycetes</taxon>
        <taxon>Micrococcales</taxon>
        <taxon>Dermacoccaceae</taxon>
        <taxon>Metallococcus</taxon>
    </lineage>
</organism>
<keyword evidence="11" id="KW-1185">Reference proteome</keyword>
<evidence type="ECO:0000259" key="9">
    <source>
        <dbReference type="PROSITE" id="PS50928"/>
    </source>
</evidence>
<dbReference type="PANTHER" id="PTHR43357">
    <property type="entry name" value="INNER MEMBRANE ABC TRANSPORTER PERMEASE PROTEIN YDCV"/>
    <property type="match status" value="1"/>
</dbReference>
<feature type="domain" description="ABC transmembrane type-1" evidence="9">
    <location>
        <begin position="14"/>
        <end position="197"/>
    </location>
</feature>
<dbReference type="GO" id="GO:0005886">
    <property type="term" value="C:plasma membrane"/>
    <property type="evidence" value="ECO:0007669"/>
    <property type="project" value="UniProtKB-SubCell"/>
</dbReference>
<feature type="domain" description="ABC transmembrane type-1" evidence="9">
    <location>
        <begin position="267"/>
        <end position="457"/>
    </location>
</feature>
<feature type="transmembrane region" description="Helical" evidence="8">
    <location>
        <begin position="20"/>
        <end position="39"/>
    </location>
</feature>
<comment type="subcellular location">
    <subcellularLocation>
        <location evidence="1">Cell inner membrane</location>
        <topology evidence="1">Multi-pass membrane protein</topology>
    </subcellularLocation>
    <subcellularLocation>
        <location evidence="8">Cell membrane</location>
        <topology evidence="8">Multi-pass membrane protein</topology>
    </subcellularLocation>
</comment>
<feature type="transmembrane region" description="Helical" evidence="8">
    <location>
        <begin position="266"/>
        <end position="293"/>
    </location>
</feature>
<dbReference type="InterPro" id="IPR000515">
    <property type="entry name" value="MetI-like"/>
</dbReference>
<feature type="transmembrane region" description="Helical" evidence="8">
    <location>
        <begin position="174"/>
        <end position="196"/>
    </location>
</feature>
<proteinExistence type="inferred from homology"/>
<sequence length="465" mass="49146">MARLIFRGRVRELLGNTVQLVGVAVPLCLVIGIGAALAVERVRLPLRGLAAALLAAPLAVPAFVNSYAWATVWPGIGGLRGAVLISVLSYYPFVYIPVLAALRRLDPAVEESARSLGLSGPAVVWRVVLPQLRLPALGGALLVAVHLLAEYGAFAFVRFDTFTTAIYDQYRTTFAGPAAAALSAVLVLLCLLLLVLEAGTRGRERYERIGGGAAARVRPVRLGAGGIPVALGILAVLGAALGVPAWSLTTWLTARGGEWTAELPTIVWTTLRFSLLAGLLTTVAALPLAWLSVRRPGRWTRALEGTTFVATSLPGIVVALALVTLSLDLLPAVYQTSTLLVFAYAVLFLPRALVTVRAGLAQAPRRLEEIAMSLGCPRWLALVRVTIPILAPALLGSIALAFLGAAGELSATLLLAPTGTDTLATRFWSLSNELDYAGAAPYALLLVVLSLPMTYLLYRQSREDG</sequence>
<evidence type="ECO:0000256" key="7">
    <source>
        <dbReference type="ARBA" id="ARBA00023136"/>
    </source>
</evidence>
<dbReference type="Gene3D" id="1.10.3720.10">
    <property type="entry name" value="MetI-like"/>
    <property type="match status" value="2"/>
</dbReference>
<dbReference type="PANTHER" id="PTHR43357:SF3">
    <property type="entry name" value="FE(3+)-TRANSPORT SYSTEM PERMEASE PROTEIN FBPB 2"/>
    <property type="match status" value="1"/>
</dbReference>
<keyword evidence="3" id="KW-1003">Cell membrane</keyword>
<dbReference type="InterPro" id="IPR035906">
    <property type="entry name" value="MetI-like_sf"/>
</dbReference>
<evidence type="ECO:0000313" key="10">
    <source>
        <dbReference type="EMBL" id="NHN54690.1"/>
    </source>
</evidence>
<feature type="transmembrane region" description="Helical" evidence="8">
    <location>
        <begin position="82"/>
        <end position="102"/>
    </location>
</feature>
<dbReference type="GO" id="GO:0055085">
    <property type="term" value="P:transmembrane transport"/>
    <property type="evidence" value="ECO:0007669"/>
    <property type="project" value="InterPro"/>
</dbReference>
<dbReference type="SUPFAM" id="SSF161098">
    <property type="entry name" value="MetI-like"/>
    <property type="match status" value="2"/>
</dbReference>
<dbReference type="CDD" id="cd06261">
    <property type="entry name" value="TM_PBP2"/>
    <property type="match status" value="2"/>
</dbReference>
<keyword evidence="5 8" id="KW-0812">Transmembrane</keyword>
<reference evidence="10" key="1">
    <citation type="submission" date="2020-03" db="EMBL/GenBank/DDBJ databases">
        <title>Draft sequencing of Calidifontibacter sp. DB0510.</title>
        <authorList>
            <person name="Kim D.-U."/>
        </authorList>
    </citation>
    <scope>NUCLEOTIDE SEQUENCE</scope>
    <source>
        <strain evidence="10">DB0510</strain>
    </source>
</reference>
<keyword evidence="7 8" id="KW-0472">Membrane</keyword>
<keyword evidence="6 8" id="KW-1133">Transmembrane helix</keyword>
<comment type="similarity">
    <text evidence="8">Belongs to the binding-protein-dependent transport system permease family.</text>
</comment>
<dbReference type="PROSITE" id="PS50928">
    <property type="entry name" value="ABC_TM1"/>
    <property type="match status" value="2"/>
</dbReference>
<keyword evidence="2 8" id="KW-0813">Transport</keyword>
<evidence type="ECO:0000256" key="8">
    <source>
        <dbReference type="RuleBase" id="RU363032"/>
    </source>
</evidence>
<feature type="transmembrane region" description="Helical" evidence="8">
    <location>
        <begin position="381"/>
        <end position="405"/>
    </location>
</feature>
<name>A0A967E8Z6_9MICO</name>
<protein>
    <submittedName>
        <fullName evidence="10">Iron ABC transporter permease</fullName>
    </submittedName>
</protein>
<evidence type="ECO:0000256" key="4">
    <source>
        <dbReference type="ARBA" id="ARBA00022519"/>
    </source>
</evidence>
<feature type="transmembrane region" description="Helical" evidence="8">
    <location>
        <begin position="226"/>
        <end position="246"/>
    </location>
</feature>
<dbReference type="Pfam" id="PF00528">
    <property type="entry name" value="BPD_transp_1"/>
    <property type="match status" value="2"/>
</dbReference>
<feature type="transmembrane region" description="Helical" evidence="8">
    <location>
        <begin position="305"/>
        <end position="327"/>
    </location>
</feature>
<evidence type="ECO:0000256" key="2">
    <source>
        <dbReference type="ARBA" id="ARBA00022448"/>
    </source>
</evidence>
<accession>A0A967E8Z6</accession>
<comment type="caution">
    <text evidence="10">The sequence shown here is derived from an EMBL/GenBank/DDBJ whole genome shotgun (WGS) entry which is preliminary data.</text>
</comment>
<keyword evidence="4" id="KW-0997">Cell inner membrane</keyword>
<evidence type="ECO:0000256" key="1">
    <source>
        <dbReference type="ARBA" id="ARBA00004429"/>
    </source>
</evidence>
<feature type="transmembrane region" description="Helical" evidence="8">
    <location>
        <begin position="439"/>
        <end position="458"/>
    </location>
</feature>
<evidence type="ECO:0000256" key="5">
    <source>
        <dbReference type="ARBA" id="ARBA00022692"/>
    </source>
</evidence>
<dbReference type="AlphaFoldDB" id="A0A967E8Z6"/>
<feature type="transmembrane region" description="Helical" evidence="8">
    <location>
        <begin position="134"/>
        <end position="154"/>
    </location>
</feature>
<gene>
    <name evidence="10" type="ORF">G9U51_02700</name>
</gene>
<feature type="transmembrane region" description="Helical" evidence="8">
    <location>
        <begin position="339"/>
        <end position="360"/>
    </location>
</feature>